<reference evidence="1" key="1">
    <citation type="submission" date="2021-05" db="EMBL/GenBank/DDBJ databases">
        <authorList>
            <person name="Pan Q."/>
            <person name="Jouanno E."/>
            <person name="Zahm M."/>
            <person name="Klopp C."/>
            <person name="Cabau C."/>
            <person name="Louis A."/>
            <person name="Berthelot C."/>
            <person name="Parey E."/>
            <person name="Roest Crollius H."/>
            <person name="Montfort J."/>
            <person name="Robinson-Rechavi M."/>
            <person name="Bouchez O."/>
            <person name="Lampietro C."/>
            <person name="Lopez Roques C."/>
            <person name="Donnadieu C."/>
            <person name="Postlethwait J."/>
            <person name="Bobe J."/>
            <person name="Dillon D."/>
            <person name="Chandos A."/>
            <person name="von Hippel F."/>
            <person name="Guiguen Y."/>
        </authorList>
    </citation>
    <scope>NUCLEOTIDE SEQUENCE</scope>
    <source>
        <strain evidence="1">YG-Jan2019</strain>
    </source>
</reference>
<evidence type="ECO:0000313" key="1">
    <source>
        <dbReference type="EMBL" id="KAJ7985917.1"/>
    </source>
</evidence>
<comment type="caution">
    <text evidence="1">The sequence shown here is derived from an EMBL/GenBank/DDBJ whole genome shotgun (WGS) entry which is preliminary data.</text>
</comment>
<name>A0ACC2F3H7_DALPE</name>
<dbReference type="EMBL" id="CM055762">
    <property type="protein sequence ID" value="KAJ7985917.1"/>
    <property type="molecule type" value="Genomic_DNA"/>
</dbReference>
<protein>
    <submittedName>
        <fullName evidence="1">Uncharacterized protein</fullName>
    </submittedName>
</protein>
<sequence>MPVYELKTSPGCTYPSSGDTRMSLILPPSSSFFVCRGCTHLHRRRQTGSSTPTAVIYRLLCPGFLRAAVRLGNNRVPGGAQQPGRTYGHHQARSTGGWEEGSRWSRGFHTTGNALQPTIPFVRTHTRLPPRQTNKHRSVATWRLNATPKEDGEMRFNINTALCTWKLRRGGL</sequence>
<accession>A0ACC2F3H7</accession>
<proteinExistence type="predicted"/>
<keyword evidence="2" id="KW-1185">Reference proteome</keyword>
<evidence type="ECO:0000313" key="2">
    <source>
        <dbReference type="Proteomes" id="UP001157502"/>
    </source>
</evidence>
<organism evidence="1 2">
    <name type="scientific">Dallia pectoralis</name>
    <name type="common">Alaska blackfish</name>
    <dbReference type="NCBI Taxonomy" id="75939"/>
    <lineage>
        <taxon>Eukaryota</taxon>
        <taxon>Metazoa</taxon>
        <taxon>Chordata</taxon>
        <taxon>Craniata</taxon>
        <taxon>Vertebrata</taxon>
        <taxon>Euteleostomi</taxon>
        <taxon>Actinopterygii</taxon>
        <taxon>Neopterygii</taxon>
        <taxon>Teleostei</taxon>
        <taxon>Protacanthopterygii</taxon>
        <taxon>Esociformes</taxon>
        <taxon>Umbridae</taxon>
        <taxon>Dallia</taxon>
    </lineage>
</organism>
<dbReference type="Proteomes" id="UP001157502">
    <property type="component" value="Chromosome 35"/>
</dbReference>
<gene>
    <name evidence="1" type="ORF">DPEC_G00345440</name>
</gene>